<evidence type="ECO:0000256" key="7">
    <source>
        <dbReference type="ARBA" id="ARBA00023264"/>
    </source>
</evidence>
<keyword evidence="4 10" id="KW-0808">Transferase</keyword>
<keyword evidence="12" id="KW-1185">Reference proteome</keyword>
<sequence length="330" mass="37000">MTYKIAIDCMGFENNPKEAIKAAIAYAKKFRDLTFILVGDEKIIKPMIANYSQFHCHPTTEIIHMDDTPLSARRKPKSSMQEAINLVANNHADAVVSAGCSGVYVALTHILLGKIDTRIKPGFMSWLPTKANHGFYFLDVGANKEYSGEQLYYLGLMANWFVKKTTIKTHPRIGLLNIGTEKFKGFGYHQEANQLFENDRTLNYLGFLEPRNLIEGVCDILVADGYSGNLVLKSLEGALRSVAKLLKTGFKRNPFAAIFSWNIIKKISKTFNYKNNAGAMILGLDKLAVKTHGSADFQQFYSTIRMAHDALKTQFLTTLKSNLKQLLTKV</sequence>
<evidence type="ECO:0000256" key="9">
    <source>
        <dbReference type="ARBA" id="ARBA00046608"/>
    </source>
</evidence>
<dbReference type="Proteomes" id="UP000261764">
    <property type="component" value="Chromosome I"/>
</dbReference>
<dbReference type="HAMAP" id="MF_00019">
    <property type="entry name" value="PlsX"/>
    <property type="match status" value="1"/>
</dbReference>
<dbReference type="SUPFAM" id="SSF53659">
    <property type="entry name" value="Isocitrate/Isopropylmalate dehydrogenase-like"/>
    <property type="match status" value="1"/>
</dbReference>
<evidence type="ECO:0000256" key="2">
    <source>
        <dbReference type="ARBA" id="ARBA00022490"/>
    </source>
</evidence>
<keyword evidence="5 10" id="KW-0443">Lipid metabolism</keyword>
<dbReference type="UniPathway" id="UPA00085"/>
<evidence type="ECO:0000256" key="10">
    <source>
        <dbReference type="HAMAP-Rule" id="MF_00019"/>
    </source>
</evidence>
<proteinExistence type="inferred from homology"/>
<comment type="function">
    <text evidence="10">Catalyzes the reversible formation of acyl-phosphate (acyl-PO(4)) from acyl-[acyl-carrier-protein] (acyl-ACP). This enzyme utilizes acyl-ACP as fatty acyl donor, but not acyl-CoA.</text>
</comment>
<dbReference type="AlphaFoldDB" id="A0A292II03"/>
<accession>A0A292II03</accession>
<gene>
    <name evidence="10" type="primary">plsX</name>
    <name evidence="11" type="ORF">MAMA39_04550</name>
</gene>
<keyword evidence="2 10" id="KW-0963">Cytoplasm</keyword>
<evidence type="ECO:0000256" key="6">
    <source>
        <dbReference type="ARBA" id="ARBA00023209"/>
    </source>
</evidence>
<comment type="pathway">
    <text evidence="10">Lipid metabolism; phospholipid metabolism.</text>
</comment>
<dbReference type="Gene3D" id="3.40.718.10">
    <property type="entry name" value="Isopropylmalate Dehydrogenase"/>
    <property type="match status" value="1"/>
</dbReference>
<evidence type="ECO:0000256" key="1">
    <source>
        <dbReference type="ARBA" id="ARBA00001232"/>
    </source>
</evidence>
<dbReference type="InterPro" id="IPR003664">
    <property type="entry name" value="FA_synthesis"/>
</dbReference>
<dbReference type="PANTHER" id="PTHR30100:SF1">
    <property type="entry name" value="PHOSPHATE ACYLTRANSFERASE"/>
    <property type="match status" value="1"/>
</dbReference>
<keyword evidence="7 10" id="KW-1208">Phospholipid metabolism</keyword>
<comment type="catalytic activity">
    <reaction evidence="1 10">
        <text>a fatty acyl-[ACP] + phosphate = an acyl phosphate + holo-[ACP]</text>
        <dbReference type="Rhea" id="RHEA:42292"/>
        <dbReference type="Rhea" id="RHEA-COMP:9685"/>
        <dbReference type="Rhea" id="RHEA-COMP:14125"/>
        <dbReference type="ChEBI" id="CHEBI:43474"/>
        <dbReference type="ChEBI" id="CHEBI:59918"/>
        <dbReference type="ChEBI" id="CHEBI:64479"/>
        <dbReference type="ChEBI" id="CHEBI:138651"/>
        <dbReference type="EC" id="2.3.1.274"/>
    </reaction>
</comment>
<dbReference type="GO" id="GO:0006633">
    <property type="term" value="P:fatty acid biosynthetic process"/>
    <property type="evidence" value="ECO:0007669"/>
    <property type="project" value="UniProtKB-UniRule"/>
</dbReference>
<keyword evidence="3 10" id="KW-0444">Lipid biosynthesis</keyword>
<dbReference type="RefSeq" id="WP_343251196.1">
    <property type="nucleotide sequence ID" value="NZ_HG937516.1"/>
</dbReference>
<comment type="subcellular location">
    <subcellularLocation>
        <location evidence="10">Cytoplasm</location>
    </subcellularLocation>
    <text evidence="10">Associated with the membrane possibly through PlsY.</text>
</comment>
<keyword evidence="6 10" id="KW-0594">Phospholipid biosynthesis</keyword>
<organism evidence="11 12">
    <name type="scientific">Mycoplasma amphoriforme A39</name>
    <dbReference type="NCBI Taxonomy" id="572419"/>
    <lineage>
        <taxon>Bacteria</taxon>
        <taxon>Bacillati</taxon>
        <taxon>Mycoplasmatota</taxon>
        <taxon>Mollicutes</taxon>
        <taxon>Mycoplasmataceae</taxon>
        <taxon>Mycoplasma</taxon>
    </lineage>
</organism>
<dbReference type="PIRSF" id="PIRSF002465">
    <property type="entry name" value="Phsphlp_syn_PlsX"/>
    <property type="match status" value="1"/>
</dbReference>
<dbReference type="GO" id="GO:0043811">
    <property type="term" value="F:phosphate:acyl-[acyl carrier protein] acyltransferase activity"/>
    <property type="evidence" value="ECO:0007669"/>
    <property type="project" value="UniProtKB-UniRule"/>
</dbReference>
<evidence type="ECO:0000256" key="4">
    <source>
        <dbReference type="ARBA" id="ARBA00022679"/>
    </source>
</evidence>
<dbReference type="KEGG" id="mamp:MAMA39_04550"/>
<dbReference type="EMBL" id="HG937516">
    <property type="protein sequence ID" value="CDN40574.1"/>
    <property type="molecule type" value="Genomic_DNA"/>
</dbReference>
<comment type="subunit">
    <text evidence="9 10">Homodimer. Probably interacts with PlsY.</text>
</comment>
<protein>
    <recommendedName>
        <fullName evidence="8 10">Phosphate acyltransferase</fullName>
        <ecNumber evidence="8 10">2.3.1.274</ecNumber>
    </recommendedName>
    <alternativeName>
        <fullName evidence="10">Acyl-ACP phosphotransacylase</fullName>
    </alternativeName>
    <alternativeName>
        <fullName evidence="10">Acyl-[acyl-carrier-protein]--phosphate acyltransferase</fullName>
    </alternativeName>
    <alternativeName>
        <fullName evidence="10">Phosphate-acyl-ACP acyltransferase</fullName>
    </alternativeName>
</protein>
<dbReference type="GO" id="GO:0008654">
    <property type="term" value="P:phospholipid biosynthetic process"/>
    <property type="evidence" value="ECO:0007669"/>
    <property type="project" value="UniProtKB-KW"/>
</dbReference>
<evidence type="ECO:0000256" key="5">
    <source>
        <dbReference type="ARBA" id="ARBA00023098"/>
    </source>
</evidence>
<evidence type="ECO:0000256" key="3">
    <source>
        <dbReference type="ARBA" id="ARBA00022516"/>
    </source>
</evidence>
<dbReference type="Pfam" id="PF02504">
    <property type="entry name" value="FA_synthesis"/>
    <property type="match status" value="1"/>
</dbReference>
<evidence type="ECO:0000256" key="8">
    <source>
        <dbReference type="ARBA" id="ARBA00024069"/>
    </source>
</evidence>
<reference evidence="11 12" key="1">
    <citation type="journal article" date="2015" name="Clin. Infect. Dis.">
        <title>Genomic Investigations unmask Mycoplasma amphoriforme, a new respiratory pathogen.</title>
        <authorList>
            <person name="Gillespie S.H."/>
            <person name="Ling C.L."/>
            <person name="Oravcova K."/>
            <person name="Pinheiro M."/>
            <person name="Wells L."/>
            <person name="Bryant J.M."/>
            <person name="McHugh T.D."/>
            <person name="Bebear C."/>
            <person name="Webster D."/>
            <person name="Harris S.R."/>
            <person name="Seth-Smith H.M."/>
            <person name="Thomson N.R."/>
        </authorList>
    </citation>
    <scope>NUCLEOTIDE SEQUENCE [LARGE SCALE GENOMIC DNA]</scope>
    <source>
        <strain evidence="11 12">A39</strain>
    </source>
</reference>
<dbReference type="NCBIfam" id="TIGR00182">
    <property type="entry name" value="plsX"/>
    <property type="match status" value="1"/>
</dbReference>
<dbReference type="PANTHER" id="PTHR30100">
    <property type="entry name" value="FATTY ACID/PHOSPHOLIPID SYNTHESIS PROTEIN PLSX"/>
    <property type="match status" value="1"/>
</dbReference>
<dbReference type="EC" id="2.3.1.274" evidence="8 10"/>
<comment type="similarity">
    <text evidence="10">Belongs to the PlsX family.</text>
</comment>
<name>A0A292II03_9MOLU</name>
<dbReference type="InterPro" id="IPR012281">
    <property type="entry name" value="Phospholipid_synth_PlsX-like"/>
</dbReference>
<dbReference type="GO" id="GO:0005737">
    <property type="term" value="C:cytoplasm"/>
    <property type="evidence" value="ECO:0007669"/>
    <property type="project" value="UniProtKB-SubCell"/>
</dbReference>
<evidence type="ECO:0000313" key="11">
    <source>
        <dbReference type="EMBL" id="CDN40574.1"/>
    </source>
</evidence>
<evidence type="ECO:0000313" key="12">
    <source>
        <dbReference type="Proteomes" id="UP000261764"/>
    </source>
</evidence>